<dbReference type="SMART" id="SM00487">
    <property type="entry name" value="DEXDc"/>
    <property type="match status" value="1"/>
</dbReference>
<sequence>MAVEPLVAEELDALLAEFRGLADSKRMVGNYLEQLARHYLTVEPLWADQLGAVWLWKDWPGRDGRPDTGIDLVAEIQGGGLLAIQVKFFAETHRMQKGDLDSFFEAMGKEPFTEGLVIDTTSAPWSSNAEEALKNRTKPVRRVSLAELRHSSIDWSTYELLKPEVAPERHALKTLRAHQHEAVHAVMEGLKPGSGQDRGKLIMACGTGKTFTALKLAERWTNEIAGGAATVLFMVPSLALLQQSLDEWSRERDPELGFRAFAVGSDTNIGRRKNDDLTSILMEDLGAPATTDGPTLAKLLGDVDEEHEGLTVVFSTYQSIEAVSEAQRLRGDTFDLVICDEAHRTTGVTLADESESHFVKVHDNTVIPASARVYMTATPRIFAPEVKNAASQKSAELVSMDDEELFGPVLYRIGFDEAVRKGLLTDYKVVVLGISEDEIVETLQQELASEGRELVVTDVAKLIGCWNALAKRNAGAIAEGFGTDVAPMRRAVAFAKDIKTSKGVASDFTALVEGHLSNITNDDETDDLTVEAEHVDGTMNATQRGELLDWLKAAPEEDQYGRPVARVLTNARCLSEGVDVPSLDAVLFLSPRKSQVDVVQAVGRVMRRSPGKNLGYIVLPIAIPAGVSPEEALNDNERYKVVWQVLQALRAHDERLDAAINQATFTGKLPEQVVIERVPLTSTKKRDGSAFDSERDHAEKPDSGEQSGPSHLAPTLPGLTSTADAWKDSVYAKLVAKVGDRMYWDDWAGDIALIAQRFIALITAHVNAEGADRAAFEGFAKALRATVNPEVTEAEAIELLAQHLITKPVFEAMFPEGSFAQDNPVSTAMEQVLATFAENSAFAREREPLDTFYAKVTERIRGLDSVRAKQQMLVTLYDKFFTKAFPLLADRMGIVFTPVEVVDYILRSADAVLHQHFGKRLSDEGVNILEPFVGTGTFLTRLMQTGLIKPEDLTRKYTQELFANEIVLLSYYIAAVNIESVYRELCAEHGVEPVDGGFPGISLTDTFAMDERDSQLAGGVFPENTARLEKQRATKVDVIVMNPPYRAGQSSANDGAQNAKYSKTDARIAETYAKRSTASNKNGLYDSYYRALRWATERLGDQGVLAFVSNSGFIDGGTAAGVRLSWADEFSDIIVYNLRGNARNIGEARRREAGNVFGEGTQTGIALTILVKDSTQAAPARVHYADIGDYLSREEKLDQIRVDASVDATAFQLLSPNEEGDWINQRDERFAQWRALGVKATKGQAETVGVFRDFSNGVKTNRDAWTFNFSLASLRDGVRVHVNHLNLERGRVWDLIRAGDSRAPEQILFRDSTKGTWSSSNIADLKRNRDTVIDAAGFRSAVYRPFMKQHVYLDGAGKLTERLYQIPKLWPAASLSNVAISVDAGSGTPLLVDNVPDLHVNGDAQVFPRYTWEPASAPDGALNLDALAASDSDEIVDGYRRIDNITDATLATYREVHGGAVTKDDIFYSIYALLHHPTYRERYAADLQKMLPHIPQVEGFIEYARIGRALADLHVDYESVKQHPLGEELSLTAPEDAYERYRIDKLSWISRKDHTAIRYNSHLTITGIPEDEALYKVGGRSPLEWVIDRYKVTTDKKSGIVNDPNAWLREHENPRYVVDLIRSLVTVSLETQRLIAELPAFEVIEN</sequence>
<keyword evidence="3" id="KW-0378">Hydrolase</keyword>
<dbReference type="PANTHER" id="PTHR47396:SF1">
    <property type="entry name" value="ATP-DEPENDENT HELICASE IRC3-RELATED"/>
    <property type="match status" value="1"/>
</dbReference>
<dbReference type="SUPFAM" id="SSF52980">
    <property type="entry name" value="Restriction endonuclease-like"/>
    <property type="match status" value="1"/>
</dbReference>
<dbReference type="InterPro" id="IPR039442">
    <property type="entry name" value="Mrr-like_dom"/>
</dbReference>
<dbReference type="Proteomes" id="UP001321543">
    <property type="component" value="Chromosome"/>
</dbReference>
<dbReference type="GO" id="GO:0004386">
    <property type="term" value="F:helicase activity"/>
    <property type="evidence" value="ECO:0007669"/>
    <property type="project" value="UniProtKB-KW"/>
</dbReference>
<feature type="domain" description="Helicase ATP-binding" evidence="2">
    <location>
        <begin position="190"/>
        <end position="379"/>
    </location>
</feature>
<dbReference type="InterPro" id="IPR041635">
    <property type="entry name" value="Type_ISP_LLaBIII_C"/>
</dbReference>
<feature type="region of interest" description="Disordered" evidence="1">
    <location>
        <begin position="684"/>
        <end position="718"/>
    </location>
</feature>
<dbReference type="InterPro" id="IPR006935">
    <property type="entry name" value="Helicase/UvrB_N"/>
</dbReference>
<dbReference type="CDD" id="cd22333">
    <property type="entry name" value="LlaBIII_nuclease-like"/>
    <property type="match status" value="1"/>
</dbReference>
<proteinExistence type="predicted"/>
<dbReference type="InterPro" id="IPR014001">
    <property type="entry name" value="Helicase_ATP-bd"/>
</dbReference>
<dbReference type="SMART" id="SM00490">
    <property type="entry name" value="HELICc"/>
    <property type="match status" value="1"/>
</dbReference>
<dbReference type="InterPro" id="IPR011335">
    <property type="entry name" value="Restrct_endonuc-II-like"/>
</dbReference>
<dbReference type="InterPro" id="IPR001650">
    <property type="entry name" value="Helicase_C-like"/>
</dbReference>
<accession>A0ABM8FXI8</accession>
<dbReference type="Pfam" id="PF22240">
    <property type="entry name" value="ISP_coupler"/>
    <property type="match status" value="1"/>
</dbReference>
<dbReference type="PANTHER" id="PTHR47396">
    <property type="entry name" value="TYPE I RESTRICTION ENZYME ECOKI R PROTEIN"/>
    <property type="match status" value="1"/>
</dbReference>
<dbReference type="Pfam" id="PF00271">
    <property type="entry name" value="Helicase_C"/>
    <property type="match status" value="1"/>
</dbReference>
<dbReference type="Gene3D" id="3.40.50.150">
    <property type="entry name" value="Vaccinia Virus protein VP39"/>
    <property type="match status" value="1"/>
</dbReference>
<dbReference type="InterPro" id="IPR027417">
    <property type="entry name" value="P-loop_NTPase"/>
</dbReference>
<dbReference type="Pfam" id="PF13156">
    <property type="entry name" value="Mrr_cat_2"/>
    <property type="match status" value="1"/>
</dbReference>
<dbReference type="PRINTS" id="PR00507">
    <property type="entry name" value="N12N6MTFRASE"/>
</dbReference>
<feature type="compositionally biased region" description="Basic and acidic residues" evidence="1">
    <location>
        <begin position="684"/>
        <end position="703"/>
    </location>
</feature>
<dbReference type="InterPro" id="IPR050742">
    <property type="entry name" value="Helicase_Restrict-Modif_Enz"/>
</dbReference>
<keyword evidence="3" id="KW-0547">Nucleotide-binding</keyword>
<dbReference type="PROSITE" id="PS00092">
    <property type="entry name" value="N6_MTASE"/>
    <property type="match status" value="1"/>
</dbReference>
<dbReference type="PROSITE" id="PS51192">
    <property type="entry name" value="HELICASE_ATP_BIND_1"/>
    <property type="match status" value="1"/>
</dbReference>
<keyword evidence="4" id="KW-1185">Reference proteome</keyword>
<evidence type="ECO:0000313" key="3">
    <source>
        <dbReference type="EMBL" id="BDZ40462.1"/>
    </source>
</evidence>
<dbReference type="SUPFAM" id="SSF53335">
    <property type="entry name" value="S-adenosyl-L-methionine-dependent methyltransferases"/>
    <property type="match status" value="1"/>
</dbReference>
<organism evidence="3 4">
    <name type="scientific">Microbacterium suwonense</name>
    <dbReference type="NCBI Taxonomy" id="683047"/>
    <lineage>
        <taxon>Bacteria</taxon>
        <taxon>Bacillati</taxon>
        <taxon>Actinomycetota</taxon>
        <taxon>Actinomycetes</taxon>
        <taxon>Micrococcales</taxon>
        <taxon>Microbacteriaceae</taxon>
        <taxon>Microbacterium</taxon>
    </lineage>
</organism>
<dbReference type="CDD" id="cd18785">
    <property type="entry name" value="SF2_C"/>
    <property type="match status" value="1"/>
</dbReference>
<dbReference type="InterPro" id="IPR029063">
    <property type="entry name" value="SAM-dependent_MTases_sf"/>
</dbReference>
<dbReference type="RefSeq" id="WP_286300994.1">
    <property type="nucleotide sequence ID" value="NZ_AP027728.1"/>
</dbReference>
<name>A0ABM8FXI8_9MICO</name>
<dbReference type="Pfam" id="PF18135">
    <property type="entry name" value="Type_ISP_C"/>
    <property type="match status" value="1"/>
</dbReference>
<dbReference type="Pfam" id="PF04851">
    <property type="entry name" value="ResIII"/>
    <property type="match status" value="1"/>
</dbReference>
<dbReference type="InterPro" id="IPR053980">
    <property type="entry name" value="ISP_coupler"/>
</dbReference>
<dbReference type="InterPro" id="IPR002052">
    <property type="entry name" value="DNA_methylase_N6_adenine_CS"/>
</dbReference>
<evidence type="ECO:0000256" key="1">
    <source>
        <dbReference type="SAM" id="MobiDB-lite"/>
    </source>
</evidence>
<dbReference type="Gene3D" id="3.40.50.300">
    <property type="entry name" value="P-loop containing nucleotide triphosphate hydrolases"/>
    <property type="match status" value="2"/>
</dbReference>
<gene>
    <name evidence="3" type="ORF">GCM10025863_30760</name>
</gene>
<reference evidence="4" key="1">
    <citation type="journal article" date="2019" name="Int. J. Syst. Evol. Microbiol.">
        <title>The Global Catalogue of Microorganisms (GCM) 10K type strain sequencing project: providing services to taxonomists for standard genome sequencing and annotation.</title>
        <authorList>
            <consortium name="The Broad Institute Genomics Platform"/>
            <consortium name="The Broad Institute Genome Sequencing Center for Infectious Disease"/>
            <person name="Wu L."/>
            <person name="Ma J."/>
        </authorList>
    </citation>
    <scope>NUCLEOTIDE SEQUENCE [LARGE SCALE GENOMIC DNA]</scope>
    <source>
        <strain evidence="4">NBRC 106310</strain>
    </source>
</reference>
<evidence type="ECO:0000313" key="4">
    <source>
        <dbReference type="Proteomes" id="UP001321543"/>
    </source>
</evidence>
<evidence type="ECO:0000259" key="2">
    <source>
        <dbReference type="PROSITE" id="PS51192"/>
    </source>
</evidence>
<dbReference type="EMBL" id="AP027728">
    <property type="protein sequence ID" value="BDZ40462.1"/>
    <property type="molecule type" value="Genomic_DNA"/>
</dbReference>
<keyword evidence="3" id="KW-0347">Helicase</keyword>
<dbReference type="SUPFAM" id="SSF52540">
    <property type="entry name" value="P-loop containing nucleoside triphosphate hydrolases"/>
    <property type="match status" value="1"/>
</dbReference>
<protein>
    <submittedName>
        <fullName evidence="3">Helicase</fullName>
    </submittedName>
</protein>
<keyword evidence="3" id="KW-0067">ATP-binding</keyword>